<dbReference type="EMBL" id="QZEW01000032">
    <property type="protein sequence ID" value="RJL16558.1"/>
    <property type="molecule type" value="Genomic_DNA"/>
</dbReference>
<evidence type="ECO:0000313" key="4">
    <source>
        <dbReference type="EMBL" id="RJL16558.1"/>
    </source>
</evidence>
<dbReference type="Gene3D" id="3.20.20.70">
    <property type="entry name" value="Aldolase class I"/>
    <property type="match status" value="1"/>
</dbReference>
<dbReference type="InterPro" id="IPR001155">
    <property type="entry name" value="OxRdtase_FMN_N"/>
</dbReference>
<reference evidence="5" key="1">
    <citation type="submission" date="2018-09" db="EMBL/GenBank/DDBJ databases">
        <title>Paracoccus onubensis nov. sp. a moderate halophilic bacterium isolated from Gruta de las Maravillas (Aracena, Spain).</title>
        <authorList>
            <person name="Jurado V."/>
            <person name="Gutierrez-Patricio S."/>
            <person name="Gonzalez-Pimentel J.L."/>
            <person name="Miller A.Z."/>
            <person name="Laiz L."/>
            <person name="Saiz-Jimenez C."/>
        </authorList>
    </citation>
    <scope>NUCLEOTIDE SEQUENCE [LARGE SCALE GENOMIC DNA]</scope>
    <source>
        <strain evidence="5">DSM 26381</strain>
    </source>
</reference>
<organism evidence="4 5">
    <name type="scientific">Paracoccus siganidrum</name>
    <dbReference type="NCBI Taxonomy" id="1276757"/>
    <lineage>
        <taxon>Bacteria</taxon>
        <taxon>Pseudomonadati</taxon>
        <taxon>Pseudomonadota</taxon>
        <taxon>Alphaproteobacteria</taxon>
        <taxon>Rhodobacterales</taxon>
        <taxon>Paracoccaceae</taxon>
        <taxon>Paracoccus</taxon>
    </lineage>
</organism>
<dbReference type="GO" id="GO:0016491">
    <property type="term" value="F:oxidoreductase activity"/>
    <property type="evidence" value="ECO:0007669"/>
    <property type="project" value="UniProtKB-KW"/>
</dbReference>
<feature type="domain" description="NADH:flavin oxidoreductase/NADH oxidase N-terminal" evidence="3">
    <location>
        <begin position="11"/>
        <end position="342"/>
    </location>
</feature>
<dbReference type="GO" id="GO:0010181">
    <property type="term" value="F:FMN binding"/>
    <property type="evidence" value="ECO:0007669"/>
    <property type="project" value="InterPro"/>
</dbReference>
<dbReference type="RefSeq" id="WP_119897904.1">
    <property type="nucleotide sequence ID" value="NZ_QNRC01000033.1"/>
</dbReference>
<protein>
    <submittedName>
        <fullName evidence="4">NADPH dehydrogenase</fullName>
    </submittedName>
</protein>
<evidence type="ECO:0000256" key="2">
    <source>
        <dbReference type="ARBA" id="ARBA00023002"/>
    </source>
</evidence>
<name>A0A419A7B2_9RHOB</name>
<keyword evidence="2" id="KW-0560">Oxidoreductase</keyword>
<keyword evidence="5" id="KW-1185">Reference proteome</keyword>
<evidence type="ECO:0000313" key="5">
    <source>
        <dbReference type="Proteomes" id="UP000283587"/>
    </source>
</evidence>
<comment type="caution">
    <text evidence="4">The sequence shown here is derived from an EMBL/GenBank/DDBJ whole genome shotgun (WGS) entry which is preliminary data.</text>
</comment>
<dbReference type="SUPFAM" id="SSF51395">
    <property type="entry name" value="FMN-linked oxidoreductases"/>
    <property type="match status" value="1"/>
</dbReference>
<keyword evidence="1" id="KW-0285">Flavoprotein</keyword>
<dbReference type="InterPro" id="IPR051799">
    <property type="entry name" value="NADH_flavin_oxidoreductase"/>
</dbReference>
<gene>
    <name evidence="4" type="ORF">D3P05_09355</name>
</gene>
<proteinExistence type="predicted"/>
<evidence type="ECO:0000256" key="1">
    <source>
        <dbReference type="ARBA" id="ARBA00022630"/>
    </source>
</evidence>
<dbReference type="AlphaFoldDB" id="A0A419A7B2"/>
<dbReference type="Pfam" id="PF00724">
    <property type="entry name" value="Oxidored_FMN"/>
    <property type="match status" value="1"/>
</dbReference>
<dbReference type="Proteomes" id="UP000283587">
    <property type="component" value="Unassembled WGS sequence"/>
</dbReference>
<dbReference type="PANTHER" id="PTHR43656:SF2">
    <property type="entry name" value="BINDING OXIDOREDUCTASE, PUTATIVE (AFU_ORTHOLOGUE AFUA_2G08260)-RELATED"/>
    <property type="match status" value="1"/>
</dbReference>
<accession>A0A419A7B2</accession>
<dbReference type="InterPro" id="IPR013785">
    <property type="entry name" value="Aldolase_TIM"/>
</dbReference>
<sequence>MTPPRFARVLRPLRLSAGLRLKNRIYFAPMGIDVAHEDGTASDEMTGFYRGIIAGGCGMVVLGNASIHPASRLHRRGLCLHDAAQARALAPLLRLGEDHDCPVVVQLQHYGAQGSATRSGGPLLSPSGVPCPRMAAADPGYRTVAMTRADIAEVTQQFVAAAGLARMAGARMVQLQASNGYLLSSFLSPHTNRRDDDYGGDPARRMRFLIEVVRAIRQAHPALAVSVRLGIDDCLPEGGQRPELLAPCLEMLEMAGAVAITCSMSIGQTFAAMLRYSPEANDRLRRGVATLRPATRLPLGFAGFVGSLAEAEAAMDLTGADFIGMTRALFADNDLVAKTVAGQPVDRCRFDGNCFRDKGNPQLDRVYCCVNPKYLRPSHISYS</sequence>
<dbReference type="OrthoDB" id="9784632at2"/>
<dbReference type="PANTHER" id="PTHR43656">
    <property type="entry name" value="BINDING OXIDOREDUCTASE, PUTATIVE (AFU_ORTHOLOGUE AFUA_2G08260)-RELATED"/>
    <property type="match status" value="1"/>
</dbReference>
<evidence type="ECO:0000259" key="3">
    <source>
        <dbReference type="Pfam" id="PF00724"/>
    </source>
</evidence>